<gene>
    <name evidence="1" type="ORF">BG015_011911</name>
</gene>
<evidence type="ECO:0000313" key="2">
    <source>
        <dbReference type="Proteomes" id="UP000748756"/>
    </source>
</evidence>
<feature type="non-terminal residue" evidence="1">
    <location>
        <position position="1"/>
    </location>
</feature>
<name>A0A9P5RSC1_9FUNG</name>
<sequence length="64" mass="7472">RMFVLFQLWILKPSPRCWKKETLMSFVCTTTTSGISRTKSDFPVVTLVPAREMELPRHTGIFVR</sequence>
<accession>A0A9P5RSC1</accession>
<organism evidence="1 2">
    <name type="scientific">Linnemannia schmuckeri</name>
    <dbReference type="NCBI Taxonomy" id="64567"/>
    <lineage>
        <taxon>Eukaryota</taxon>
        <taxon>Fungi</taxon>
        <taxon>Fungi incertae sedis</taxon>
        <taxon>Mucoromycota</taxon>
        <taxon>Mortierellomycotina</taxon>
        <taxon>Mortierellomycetes</taxon>
        <taxon>Mortierellales</taxon>
        <taxon>Mortierellaceae</taxon>
        <taxon>Linnemannia</taxon>
    </lineage>
</organism>
<comment type="caution">
    <text evidence="1">The sequence shown here is derived from an EMBL/GenBank/DDBJ whole genome shotgun (WGS) entry which is preliminary data.</text>
</comment>
<evidence type="ECO:0000313" key="1">
    <source>
        <dbReference type="EMBL" id="KAF9145365.1"/>
    </source>
</evidence>
<proteinExistence type="predicted"/>
<dbReference type="Proteomes" id="UP000748756">
    <property type="component" value="Unassembled WGS sequence"/>
</dbReference>
<dbReference type="AlphaFoldDB" id="A0A9P5RSC1"/>
<reference evidence="1" key="1">
    <citation type="journal article" date="2020" name="Fungal Divers.">
        <title>Resolving the Mortierellaceae phylogeny through synthesis of multi-gene phylogenetics and phylogenomics.</title>
        <authorList>
            <person name="Vandepol N."/>
            <person name="Liber J."/>
            <person name="Desiro A."/>
            <person name="Na H."/>
            <person name="Kennedy M."/>
            <person name="Barry K."/>
            <person name="Grigoriev I.V."/>
            <person name="Miller A.N."/>
            <person name="O'Donnell K."/>
            <person name="Stajich J.E."/>
            <person name="Bonito G."/>
        </authorList>
    </citation>
    <scope>NUCLEOTIDE SEQUENCE</scope>
    <source>
        <strain evidence="1">NRRL 6426</strain>
    </source>
</reference>
<keyword evidence="2" id="KW-1185">Reference proteome</keyword>
<dbReference type="EMBL" id="JAAAUQ010000959">
    <property type="protein sequence ID" value="KAF9145365.1"/>
    <property type="molecule type" value="Genomic_DNA"/>
</dbReference>
<protein>
    <submittedName>
        <fullName evidence="1">Uncharacterized protein</fullName>
    </submittedName>
</protein>